<comment type="caution">
    <text evidence="1">The sequence shown here is derived from an EMBL/GenBank/DDBJ whole genome shotgun (WGS) entry which is preliminary data.</text>
</comment>
<dbReference type="Proteomes" id="UP000646484">
    <property type="component" value="Unassembled WGS sequence"/>
</dbReference>
<evidence type="ECO:0000313" key="1">
    <source>
        <dbReference type="EMBL" id="MBC5622403.1"/>
    </source>
</evidence>
<accession>A0ABR7D356</accession>
<sequence>MAIFDSNLLGKVTKSVGNVTMCYTNKKNVAKAKVFKRKDNPTPEILDQRARMKVLIQLARRLLAVIRKGFKGVGGGTTSNAFVKANMGAVSVTEGHVATMEFERMKVAEGWLEVPEISVTYSADTSKYQFEQEANEDEYANSLVDDRVYAVLFETALKRLKIVTLRNRGESGSTSFALPKGWDNSKVVAYCFATSKNGSQVSDSEYLIIE</sequence>
<proteinExistence type="predicted"/>
<reference evidence="1 2" key="1">
    <citation type="submission" date="2020-08" db="EMBL/GenBank/DDBJ databases">
        <title>Genome public.</title>
        <authorList>
            <person name="Liu C."/>
            <person name="Sun Q."/>
        </authorList>
    </citation>
    <scope>NUCLEOTIDE SEQUENCE [LARGE SCALE GENOMIC DNA]</scope>
    <source>
        <strain evidence="1 2">NSJ-56</strain>
    </source>
</reference>
<gene>
    <name evidence="1" type="ORF">H8S64_14985</name>
</gene>
<dbReference type="EMBL" id="JACOOH010000006">
    <property type="protein sequence ID" value="MBC5622403.1"/>
    <property type="molecule type" value="Genomic_DNA"/>
</dbReference>
<evidence type="ECO:0000313" key="2">
    <source>
        <dbReference type="Proteomes" id="UP000646484"/>
    </source>
</evidence>
<organism evidence="1 2">
    <name type="scientific">Butyricimonas hominis</name>
    <dbReference type="NCBI Taxonomy" id="2763032"/>
    <lineage>
        <taxon>Bacteria</taxon>
        <taxon>Pseudomonadati</taxon>
        <taxon>Bacteroidota</taxon>
        <taxon>Bacteroidia</taxon>
        <taxon>Bacteroidales</taxon>
        <taxon>Odoribacteraceae</taxon>
        <taxon>Butyricimonas</taxon>
    </lineage>
</organism>
<dbReference type="RefSeq" id="WP_186977066.1">
    <property type="nucleotide sequence ID" value="NZ_JACOOH010000006.1"/>
</dbReference>
<protein>
    <submittedName>
        <fullName evidence="1">Uncharacterized protein</fullName>
    </submittedName>
</protein>
<name>A0ABR7D356_9BACT</name>
<keyword evidence="2" id="KW-1185">Reference proteome</keyword>